<evidence type="ECO:0000313" key="2">
    <source>
        <dbReference type="Proteomes" id="UP000789920"/>
    </source>
</evidence>
<evidence type="ECO:0000313" key="1">
    <source>
        <dbReference type="EMBL" id="CAG8731764.1"/>
    </source>
</evidence>
<sequence length="149" mass="16514">SPVPTNTTVVIHAMIEIPQSNATIKDDKPTYPKSHSLYSKLKKRKGICIRQNQERKLECNKNIRDPPIYSQITRKPTTKDNIDNIDNTDIGDIDNIDDGKNDTGINKKNSSIIIDLVATINTTIPSSEKTDPSKQKSKGLCGPGPGLWM</sequence>
<keyword evidence="2" id="KW-1185">Reference proteome</keyword>
<protein>
    <submittedName>
        <fullName evidence="1">20303_t:CDS:1</fullName>
    </submittedName>
</protein>
<reference evidence="1" key="1">
    <citation type="submission" date="2021-06" db="EMBL/GenBank/DDBJ databases">
        <authorList>
            <person name="Kallberg Y."/>
            <person name="Tangrot J."/>
            <person name="Rosling A."/>
        </authorList>
    </citation>
    <scope>NUCLEOTIDE SEQUENCE</scope>
    <source>
        <strain evidence="1">MA461A</strain>
    </source>
</reference>
<accession>A0ACA9PZL4</accession>
<gene>
    <name evidence="1" type="ORF">RPERSI_LOCUS12230</name>
</gene>
<dbReference type="Proteomes" id="UP000789920">
    <property type="component" value="Unassembled WGS sequence"/>
</dbReference>
<dbReference type="EMBL" id="CAJVQC010026001">
    <property type="protein sequence ID" value="CAG8731764.1"/>
    <property type="molecule type" value="Genomic_DNA"/>
</dbReference>
<organism evidence="1 2">
    <name type="scientific">Racocetra persica</name>
    <dbReference type="NCBI Taxonomy" id="160502"/>
    <lineage>
        <taxon>Eukaryota</taxon>
        <taxon>Fungi</taxon>
        <taxon>Fungi incertae sedis</taxon>
        <taxon>Mucoromycota</taxon>
        <taxon>Glomeromycotina</taxon>
        <taxon>Glomeromycetes</taxon>
        <taxon>Diversisporales</taxon>
        <taxon>Gigasporaceae</taxon>
        <taxon>Racocetra</taxon>
    </lineage>
</organism>
<proteinExistence type="predicted"/>
<feature type="non-terminal residue" evidence="1">
    <location>
        <position position="1"/>
    </location>
</feature>
<comment type="caution">
    <text evidence="1">The sequence shown here is derived from an EMBL/GenBank/DDBJ whole genome shotgun (WGS) entry which is preliminary data.</text>
</comment>
<name>A0ACA9PZL4_9GLOM</name>